<keyword evidence="8 10" id="KW-0505">Motor protein</keyword>
<dbReference type="Gene3D" id="2.30.29.30">
    <property type="entry name" value="Pleckstrin-homology domain (PH domain)/Phosphotyrosine-binding domain (PTB)"/>
    <property type="match status" value="1"/>
</dbReference>
<gene>
    <name evidence="14" type="ORF">B0A54_10947</name>
</gene>
<dbReference type="CDD" id="cd22705">
    <property type="entry name" value="FHA_KIF1"/>
    <property type="match status" value="1"/>
</dbReference>
<organism evidence="14 15">
    <name type="scientific">Friedmanniomyces endolithicus</name>
    <dbReference type="NCBI Taxonomy" id="329885"/>
    <lineage>
        <taxon>Eukaryota</taxon>
        <taxon>Fungi</taxon>
        <taxon>Dikarya</taxon>
        <taxon>Ascomycota</taxon>
        <taxon>Pezizomycotina</taxon>
        <taxon>Dothideomycetes</taxon>
        <taxon>Dothideomycetidae</taxon>
        <taxon>Mycosphaerellales</taxon>
        <taxon>Teratosphaeriaceae</taxon>
        <taxon>Friedmanniomyces</taxon>
    </lineage>
</organism>
<dbReference type="GO" id="GO:0005874">
    <property type="term" value="C:microtubule"/>
    <property type="evidence" value="ECO:0007669"/>
    <property type="project" value="UniProtKB-KW"/>
</dbReference>
<proteinExistence type="inferred from homology"/>
<feature type="region of interest" description="Disordered" evidence="11">
    <location>
        <begin position="798"/>
        <end position="829"/>
    </location>
</feature>
<dbReference type="Pfam" id="PF12473">
    <property type="entry name" value="DUF3694"/>
    <property type="match status" value="1"/>
</dbReference>
<protein>
    <recommendedName>
        <fullName evidence="16">Kinesin motor domain-containing protein</fullName>
    </recommendedName>
</protein>
<evidence type="ECO:0000256" key="4">
    <source>
        <dbReference type="ARBA" id="ARBA00022701"/>
    </source>
</evidence>
<dbReference type="Gene3D" id="6.10.250.2520">
    <property type="match status" value="1"/>
</dbReference>
<dbReference type="PRINTS" id="PR00380">
    <property type="entry name" value="KINESINHEAVY"/>
</dbReference>
<dbReference type="InterPro" id="IPR000253">
    <property type="entry name" value="FHA_dom"/>
</dbReference>
<dbReference type="InterPro" id="IPR001849">
    <property type="entry name" value="PH_domain"/>
</dbReference>
<dbReference type="SUPFAM" id="SSF49879">
    <property type="entry name" value="SMAD/FHA domain"/>
    <property type="match status" value="1"/>
</dbReference>
<reference evidence="14 15" key="1">
    <citation type="submission" date="2017-03" db="EMBL/GenBank/DDBJ databases">
        <title>Genomes of endolithic fungi from Antarctica.</title>
        <authorList>
            <person name="Coleine C."/>
            <person name="Masonjones S."/>
            <person name="Stajich J.E."/>
        </authorList>
    </citation>
    <scope>NUCLEOTIDE SEQUENCE [LARGE SCALE GENOMIC DNA]</scope>
    <source>
        <strain evidence="14 15">CCFEE 5311</strain>
    </source>
</reference>
<dbReference type="InterPro" id="IPR022164">
    <property type="entry name" value="Kinesin-like"/>
</dbReference>
<dbReference type="InterPro" id="IPR032405">
    <property type="entry name" value="Kinesin_assoc"/>
</dbReference>
<keyword evidence="4" id="KW-0493">Microtubule</keyword>
<evidence type="ECO:0000313" key="14">
    <source>
        <dbReference type="EMBL" id="TKA37362.1"/>
    </source>
</evidence>
<evidence type="ECO:0000256" key="11">
    <source>
        <dbReference type="SAM" id="MobiDB-lite"/>
    </source>
</evidence>
<dbReference type="InterPro" id="IPR036961">
    <property type="entry name" value="Kinesin_motor_dom_sf"/>
</dbReference>
<dbReference type="Gene3D" id="3.40.850.10">
    <property type="entry name" value="Kinesin motor domain"/>
    <property type="match status" value="1"/>
</dbReference>
<dbReference type="OrthoDB" id="3176171at2759"/>
<dbReference type="InterPro" id="IPR022140">
    <property type="entry name" value="Kinesin-like_KIF1-typ"/>
</dbReference>
<feature type="binding site" evidence="10">
    <location>
        <begin position="111"/>
        <end position="118"/>
    </location>
    <ligand>
        <name>ATP</name>
        <dbReference type="ChEBI" id="CHEBI:30616"/>
    </ligand>
</feature>
<dbReference type="InterPro" id="IPR011993">
    <property type="entry name" value="PH-like_dom_sf"/>
</dbReference>
<dbReference type="SUPFAM" id="SSF52540">
    <property type="entry name" value="P-loop containing nucleoside triphosphate hydrolases"/>
    <property type="match status" value="1"/>
</dbReference>
<evidence type="ECO:0000256" key="5">
    <source>
        <dbReference type="ARBA" id="ARBA00022741"/>
    </source>
</evidence>
<evidence type="ECO:0000256" key="2">
    <source>
        <dbReference type="ARBA" id="ARBA00022448"/>
    </source>
</evidence>
<dbReference type="FunFam" id="3.40.850.10:FF:000047">
    <property type="entry name" value="Kinesin family protein"/>
    <property type="match status" value="1"/>
</dbReference>
<sequence length="1711" mass="189685">MAAPAMGNIKVVVRVRPFNNRERDRNAKCIVSMRDEQTVLTPPGPDPTSRTKASHKTSLEGVKTFAFDKSYWSFDRDDSHFAGQEDLHGDLGRPLLDNAFQGYNNCIFAYGQTGSGKSYSMMGYGEEEGVIPRICRDMFERIESMAKNDANMTSTVEVSYLEIYNERVRDLLNPSTKGNLKVREHPSTGPYVEDLAKLVVQNFLEIEHLMDEGNKARTVAATNMNETSSRSHAVFTLTLTQRRHDVETNMSTEKVAKISLVDLAGSERATSTGATGARLKEGAEINRSLSTLGRVIAALADRDATSTAGKKKGMQVPYRDSVLTWLLKDSLGGNSLTAMIAAISPADINFEETLSTLRYADSAKRIKNHAVVNEDPNARMIRELKEELAQLRSKLTSGTASGAGAAGGEEYPTGTPLDQQFVSLTSADGTVKRVSKADIAEQLSQSEKLYQDVNQTWEEKMKKTEAIHREREQALEDLGISIEKGFVGLSTPKKMPHLVNLSDDPLLAECLLYNLKPETTTVGNAEAKETNGRTNESDDGAEELDHQHRISTPDIRLNGSKILHDHCTFENVDGIVTVVPKDGAAIMVNGVRIEVPKRLRSGYRVILGDFHIFRFNHPQEAREERSTMAFEQQAGSLLKYSITADQLASPTPTFKRPTMDHGRTNSSISRTMSEGDGDIGSPTAEISAPLWRGQHGRDNDWTFARREVVSVSLGTIDQHKMTNLTDDELDVLFDDLQRVRATRKGRPESRILDFSGLGSNGGGSGDVTDTEESVTSHPMVGGVREKYLSNGTLDSFSLDTALTVPSTPGRESEEGSEAMQQTEQKDQQAEELMRVKEGMQEELDRQKVKHEEKLQAEEAGSTAIEEMMVEKAKMEANLAEMKAEMERTLGEQKTAHERELAQVRKMESSSASRRKSQAAAASGYVGKGGLTERDVFLAKHVLQHWRQQRYIGMAAAVLRNASTLKEAQVLSQQMGQDIVFQYTVIDIGHTVSSTYDLVINGVSAEEGNDPHLEGARKPCLGVRVIDFGRSVVRLWSLEKLHARVKVMRQMAAYMDRPEYMRHFRLENPFEDPQCMPEYSRVGDADLPLAAVFQCRVQDFSLDVVNPYTMSVVGIVRLSLEPSSAEAPRETLKLNVVMHELVGFAEREGSEVHAQLFIPGLGGEEGATTTTLISGFGEGSVRFGSVHSMSLPLEAPRDASLRVSVFARVTAMHLDKLLSWDDMRDASAETSRAVAGARPKIRRFGSRLPESAFYVEERHDVFARVQVLEIGEEGDYAPVEVVQGSTLDQGAYQLHQGLQRRVVLNLTHNSGEALPLQDVSGFRACAVCLIDNNGALQDALNGSVEHYVPLPLVSPPQIRANLDGTTHVKLIGQWDSSAHGSVLLDRPTVEKYRVQLSLKWQVGSSRVNYPMEFTFDFAVQTRPRTWFRQQSLLAQLWHNQRVVHSTAGNFSITLKPSAAKRAGDLWKMDTRDVFVSGEEGLNEWAPRGLSLVRDFLALRKRQRRVAEVEAAKGSLSLDALSPHTQSTLAPGDELDERRKALITKILELWQVAPSTSEIMLLRSQNCTPEQGHATTNGTSALLGATVDYHPKSPGVLKAGWLLTPDTSGTRWIRRFAELRQPYLHLYASDGDEIAALNLTNARIDAEPQVAKLLQRENVRMEVWAVYATDKAWVFACRDDRERGEWIWALDRSFGGGGDRLTPSEELYEDGEV</sequence>
<dbReference type="Pfam" id="PF12423">
    <property type="entry name" value="KIF1B"/>
    <property type="match status" value="1"/>
</dbReference>
<keyword evidence="3" id="KW-0963">Cytoplasm</keyword>
<feature type="domain" description="PH" evidence="12">
    <location>
        <begin position="1593"/>
        <end position="1693"/>
    </location>
</feature>
<evidence type="ECO:0000256" key="10">
    <source>
        <dbReference type="PROSITE-ProRule" id="PRU00283"/>
    </source>
</evidence>
<dbReference type="SMART" id="SM00233">
    <property type="entry name" value="PH"/>
    <property type="match status" value="1"/>
</dbReference>
<keyword evidence="7" id="KW-0175">Coiled coil</keyword>
<feature type="domain" description="Kinesin motor" evidence="13">
    <location>
        <begin position="8"/>
        <end position="366"/>
    </location>
</feature>
<evidence type="ECO:0000256" key="6">
    <source>
        <dbReference type="ARBA" id="ARBA00022840"/>
    </source>
</evidence>
<comment type="subcellular location">
    <subcellularLocation>
        <location evidence="1">Cytoplasm</location>
        <location evidence="1">Cytoskeleton</location>
    </subcellularLocation>
</comment>
<comment type="similarity">
    <text evidence="10">Belongs to the TRAFAC class myosin-kinesin ATPase superfamily. Kinesin family.</text>
</comment>
<comment type="caution">
    <text evidence="14">The sequence shown here is derived from an EMBL/GenBank/DDBJ whole genome shotgun (WGS) entry which is preliminary data.</text>
</comment>
<dbReference type="GO" id="GO:0005546">
    <property type="term" value="F:phosphatidylinositol-4,5-bisphosphate binding"/>
    <property type="evidence" value="ECO:0007669"/>
    <property type="project" value="UniProtKB-ARBA"/>
</dbReference>
<dbReference type="PROSITE" id="PS50067">
    <property type="entry name" value="KINESIN_MOTOR_2"/>
    <property type="match status" value="1"/>
</dbReference>
<dbReference type="GO" id="GO:0005524">
    <property type="term" value="F:ATP binding"/>
    <property type="evidence" value="ECO:0007669"/>
    <property type="project" value="UniProtKB-UniRule"/>
</dbReference>
<dbReference type="InterPro" id="IPR001752">
    <property type="entry name" value="Kinesin_motor_dom"/>
</dbReference>
<dbReference type="PANTHER" id="PTHR47117">
    <property type="entry name" value="STAR-RELATED LIPID TRANSFER PROTEIN 9"/>
    <property type="match status" value="1"/>
</dbReference>
<keyword evidence="2" id="KW-0813">Transport</keyword>
<feature type="region of interest" description="Disordered" evidence="11">
    <location>
        <begin position="649"/>
        <end position="679"/>
    </location>
</feature>
<dbReference type="Pfam" id="PF00225">
    <property type="entry name" value="Kinesin"/>
    <property type="match status" value="1"/>
</dbReference>
<evidence type="ECO:0000256" key="7">
    <source>
        <dbReference type="ARBA" id="ARBA00023054"/>
    </source>
</evidence>
<dbReference type="EMBL" id="NAJP01000052">
    <property type="protein sequence ID" value="TKA37362.1"/>
    <property type="molecule type" value="Genomic_DNA"/>
</dbReference>
<dbReference type="SMART" id="SM00129">
    <property type="entry name" value="KISc"/>
    <property type="match status" value="1"/>
</dbReference>
<dbReference type="CDD" id="cd01365">
    <property type="entry name" value="KISc_KIF1A_KIF1B"/>
    <property type="match status" value="1"/>
</dbReference>
<evidence type="ECO:0000256" key="8">
    <source>
        <dbReference type="ARBA" id="ARBA00023175"/>
    </source>
</evidence>
<dbReference type="Pfam" id="PF00498">
    <property type="entry name" value="FHA"/>
    <property type="match status" value="1"/>
</dbReference>
<evidence type="ECO:0000256" key="9">
    <source>
        <dbReference type="ARBA" id="ARBA00023212"/>
    </source>
</evidence>
<dbReference type="PROSITE" id="PS50003">
    <property type="entry name" value="PH_DOMAIN"/>
    <property type="match status" value="1"/>
</dbReference>
<dbReference type="GO" id="GO:0008017">
    <property type="term" value="F:microtubule binding"/>
    <property type="evidence" value="ECO:0007669"/>
    <property type="project" value="InterPro"/>
</dbReference>
<keyword evidence="6 10" id="KW-0067">ATP-binding</keyword>
<dbReference type="Proteomes" id="UP000310066">
    <property type="component" value="Unassembled WGS sequence"/>
</dbReference>
<evidence type="ECO:0000256" key="1">
    <source>
        <dbReference type="ARBA" id="ARBA00004245"/>
    </source>
</evidence>
<dbReference type="SUPFAM" id="SSF50729">
    <property type="entry name" value="PH domain-like"/>
    <property type="match status" value="1"/>
</dbReference>
<evidence type="ECO:0008006" key="16">
    <source>
        <dbReference type="Google" id="ProtNLM"/>
    </source>
</evidence>
<dbReference type="InterPro" id="IPR027417">
    <property type="entry name" value="P-loop_NTPase"/>
</dbReference>
<dbReference type="GO" id="GO:0047496">
    <property type="term" value="P:vesicle transport along microtubule"/>
    <property type="evidence" value="ECO:0007669"/>
    <property type="project" value="UniProtKB-ARBA"/>
</dbReference>
<keyword evidence="9" id="KW-0206">Cytoskeleton</keyword>
<dbReference type="InterPro" id="IPR019821">
    <property type="entry name" value="Kinesin_motor_CS"/>
</dbReference>
<dbReference type="Gene3D" id="2.60.200.20">
    <property type="match status" value="1"/>
</dbReference>
<feature type="region of interest" description="Disordered" evidence="11">
    <location>
        <begin position="750"/>
        <end position="778"/>
    </location>
</feature>
<dbReference type="STRING" id="329885.A0A4U0UQ02"/>
<evidence type="ECO:0000259" key="13">
    <source>
        <dbReference type="PROSITE" id="PS50067"/>
    </source>
</evidence>
<keyword evidence="5 10" id="KW-0547">Nucleotide-binding</keyword>
<evidence type="ECO:0000256" key="3">
    <source>
        <dbReference type="ARBA" id="ARBA00022490"/>
    </source>
</evidence>
<feature type="region of interest" description="Disordered" evidence="11">
    <location>
        <begin position="396"/>
        <end position="415"/>
    </location>
</feature>
<dbReference type="PROSITE" id="PS00411">
    <property type="entry name" value="KINESIN_MOTOR_1"/>
    <property type="match status" value="1"/>
</dbReference>
<name>A0A4U0UQ02_9PEZI</name>
<dbReference type="InterPro" id="IPR008984">
    <property type="entry name" value="SMAD_FHA_dom_sf"/>
</dbReference>
<dbReference type="Pfam" id="PF16183">
    <property type="entry name" value="Kinesin_assoc"/>
    <property type="match status" value="1"/>
</dbReference>
<dbReference type="GO" id="GO:0008574">
    <property type="term" value="F:plus-end-directed microtubule motor activity"/>
    <property type="evidence" value="ECO:0007669"/>
    <property type="project" value="UniProtKB-ARBA"/>
</dbReference>
<evidence type="ECO:0000259" key="12">
    <source>
        <dbReference type="PROSITE" id="PS50003"/>
    </source>
</evidence>
<evidence type="ECO:0000313" key="15">
    <source>
        <dbReference type="Proteomes" id="UP000310066"/>
    </source>
</evidence>
<accession>A0A4U0UQ02</accession>